<reference evidence="7 8" key="1">
    <citation type="submission" date="2017-07" db="EMBL/GenBank/DDBJ databases">
        <title>Draft Genome Sequences of Select Purple Nonsulfur Bacteria.</title>
        <authorList>
            <person name="Lasarre B."/>
            <person name="Mckinlay J.B."/>
        </authorList>
    </citation>
    <scope>NUCLEOTIDE SEQUENCE [LARGE SCALE GENOMIC DNA]</scope>
    <source>
        <strain evidence="7 8">DSM 5909</strain>
    </source>
</reference>
<evidence type="ECO:0000259" key="5">
    <source>
        <dbReference type="PROSITE" id="PS50111"/>
    </source>
</evidence>
<dbReference type="SMART" id="SM00304">
    <property type="entry name" value="HAMP"/>
    <property type="match status" value="1"/>
</dbReference>
<keyword evidence="8" id="KW-1185">Reference proteome</keyword>
<evidence type="ECO:0000259" key="6">
    <source>
        <dbReference type="PROSITE" id="PS50885"/>
    </source>
</evidence>
<dbReference type="PANTHER" id="PTHR32089:SF112">
    <property type="entry name" value="LYSOZYME-LIKE PROTEIN-RELATED"/>
    <property type="match status" value="1"/>
</dbReference>
<dbReference type="GO" id="GO:0016020">
    <property type="term" value="C:membrane"/>
    <property type="evidence" value="ECO:0007669"/>
    <property type="project" value="InterPro"/>
</dbReference>
<organism evidence="7 8">
    <name type="scientific">Rhodoplanes roseus</name>
    <dbReference type="NCBI Taxonomy" id="29409"/>
    <lineage>
        <taxon>Bacteria</taxon>
        <taxon>Pseudomonadati</taxon>
        <taxon>Pseudomonadota</taxon>
        <taxon>Alphaproteobacteria</taxon>
        <taxon>Hyphomicrobiales</taxon>
        <taxon>Nitrobacteraceae</taxon>
        <taxon>Rhodoplanes</taxon>
    </lineage>
</organism>
<keyword evidence="1 3" id="KW-0807">Transducer</keyword>
<evidence type="ECO:0000256" key="4">
    <source>
        <dbReference type="SAM" id="Phobius"/>
    </source>
</evidence>
<dbReference type="GO" id="GO:0004888">
    <property type="term" value="F:transmembrane signaling receptor activity"/>
    <property type="evidence" value="ECO:0007669"/>
    <property type="project" value="InterPro"/>
</dbReference>
<dbReference type="Gene3D" id="6.10.340.10">
    <property type="match status" value="1"/>
</dbReference>
<dbReference type="EMBL" id="NPEX01000026">
    <property type="protein sequence ID" value="RAI45050.1"/>
    <property type="molecule type" value="Genomic_DNA"/>
</dbReference>
<dbReference type="SUPFAM" id="SSF58104">
    <property type="entry name" value="Methyl-accepting chemotaxis protein (MCP) signaling domain"/>
    <property type="match status" value="1"/>
</dbReference>
<comment type="similarity">
    <text evidence="2">Belongs to the methyl-accepting chemotaxis (MCP) protein family.</text>
</comment>
<dbReference type="PRINTS" id="PR00260">
    <property type="entry name" value="CHEMTRNSDUCR"/>
</dbReference>
<dbReference type="InterPro" id="IPR004090">
    <property type="entry name" value="Chemotax_Me-accpt_rcpt"/>
</dbReference>
<dbReference type="Gene3D" id="1.10.287.950">
    <property type="entry name" value="Methyl-accepting chemotaxis protein"/>
    <property type="match status" value="1"/>
</dbReference>
<dbReference type="SMART" id="SM00283">
    <property type="entry name" value="MA"/>
    <property type="match status" value="1"/>
</dbReference>
<evidence type="ECO:0000256" key="1">
    <source>
        <dbReference type="ARBA" id="ARBA00023224"/>
    </source>
</evidence>
<evidence type="ECO:0000256" key="2">
    <source>
        <dbReference type="ARBA" id="ARBA00029447"/>
    </source>
</evidence>
<keyword evidence="4" id="KW-1133">Transmembrane helix</keyword>
<proteinExistence type="inferred from homology"/>
<dbReference type="AlphaFoldDB" id="A0A327L1U7"/>
<dbReference type="Pfam" id="PF00015">
    <property type="entry name" value="MCPsignal"/>
    <property type="match status" value="1"/>
</dbReference>
<feature type="transmembrane region" description="Helical" evidence="4">
    <location>
        <begin position="193"/>
        <end position="213"/>
    </location>
</feature>
<feature type="domain" description="HAMP" evidence="6">
    <location>
        <begin position="211"/>
        <end position="264"/>
    </location>
</feature>
<dbReference type="PROSITE" id="PS50111">
    <property type="entry name" value="CHEMOTAXIS_TRANSDUC_2"/>
    <property type="match status" value="1"/>
</dbReference>
<keyword evidence="4" id="KW-0472">Membrane</keyword>
<comment type="caution">
    <text evidence="7">The sequence shown here is derived from an EMBL/GenBank/DDBJ whole genome shotgun (WGS) entry which is preliminary data.</text>
</comment>
<dbReference type="PANTHER" id="PTHR32089">
    <property type="entry name" value="METHYL-ACCEPTING CHEMOTAXIS PROTEIN MCPB"/>
    <property type="match status" value="1"/>
</dbReference>
<dbReference type="Proteomes" id="UP000249130">
    <property type="component" value="Unassembled WGS sequence"/>
</dbReference>
<evidence type="ECO:0000313" key="7">
    <source>
        <dbReference type="EMBL" id="RAI45050.1"/>
    </source>
</evidence>
<dbReference type="InterPro" id="IPR003660">
    <property type="entry name" value="HAMP_dom"/>
</dbReference>
<dbReference type="PROSITE" id="PS50885">
    <property type="entry name" value="HAMP"/>
    <property type="match status" value="1"/>
</dbReference>
<name>A0A327L1U7_9BRAD</name>
<dbReference type="InterPro" id="IPR004089">
    <property type="entry name" value="MCPsignal_dom"/>
</dbReference>
<keyword evidence="4" id="KW-0812">Transmembrane</keyword>
<evidence type="ECO:0000313" key="8">
    <source>
        <dbReference type="Proteomes" id="UP000249130"/>
    </source>
</evidence>
<dbReference type="GO" id="GO:0006935">
    <property type="term" value="P:chemotaxis"/>
    <property type="evidence" value="ECO:0007669"/>
    <property type="project" value="InterPro"/>
</dbReference>
<feature type="transmembrane region" description="Helical" evidence="4">
    <location>
        <begin position="12"/>
        <end position="30"/>
    </location>
</feature>
<accession>A0A327L1U7</accession>
<gene>
    <name evidence="7" type="ORF">CH341_06125</name>
</gene>
<evidence type="ECO:0000256" key="3">
    <source>
        <dbReference type="PROSITE-ProRule" id="PRU00284"/>
    </source>
</evidence>
<feature type="domain" description="Methyl-accepting transducer" evidence="5">
    <location>
        <begin position="304"/>
        <end position="537"/>
    </location>
</feature>
<protein>
    <submittedName>
        <fullName evidence="7">Methyl-accepting chemotaxis protein</fullName>
    </submittedName>
</protein>
<sequence>MHAIARVSIAAKLYTIFAILGVALAALAIVGNRSASLQIRLAAEIDSAARGTRNIERINGLIYAVVMESRGVYMSADPKVVKRYGDGLLAFNDQIDRTMQDWRRLVRADDAAQFDIFAKRIEQFREFRRELVRRANEISPAAGREWGDNDANRAVRSALNKDLDELAKIYAARADRVRELEATTAISTRIQDAIAVLALLFTAVGAVVIWRAVARPLSTITATIEAVAADRHVGEVPYTTRQDEIGALARAVAVFHAAMRRNKELGIEVKAQTEVMAGRNRRIEEAIDTFHGSVEHILKSVTDDAAAMRSAVESITGMASDAAREAAAAASATEQASGSIQTVAAAAEELTSSVGEIGRQVGEATRIVAEAGVKTERSVGEIEGLAAASVRIGDVVQLIQAIAAQTNLLALNATIEAARAGEAGKGFAVVAQEVKSLAGQTAKATTEISEQVGAIQSSTRSAAEAVGEIGIAMRQISEVTTTIASAVEQQSAASREISESAQLASRGNSALVGNISGVTGAVDETSRSASGVLDKISGLTGDTRELAGAVEQFFSKLRSEGARAAASKAA</sequence>
<dbReference type="GO" id="GO:0007165">
    <property type="term" value="P:signal transduction"/>
    <property type="evidence" value="ECO:0007669"/>
    <property type="project" value="UniProtKB-KW"/>
</dbReference>